<dbReference type="EMBL" id="KI965038">
    <property type="protein sequence ID" value="EUC26992.1"/>
    <property type="molecule type" value="Genomic_DNA"/>
</dbReference>
<dbReference type="Pfam" id="PF02801">
    <property type="entry name" value="Ketoacyl-synt_C"/>
    <property type="match status" value="1"/>
</dbReference>
<dbReference type="AlphaFoldDB" id="W6XIT4"/>
<accession>W6XIT4</accession>
<proteinExistence type="predicted"/>
<sequence>MKSPGGMFMDYIDPAVFGSQFFGIGQADCGAMNPQQHQNKEIGTTNKTQSASGQYRSLDASADGYVKANATNIVYLKRLDDAIRDNDSIRAVIRGAAGRNNPSSEAHAAVTNMTYKDTGITNFRTTRYIKCYRTSTLTKSPIKAQGVALVSAPGRPTSQELMIRSIKSNIGHSGAAAGIIIIIIIPL</sequence>
<dbReference type="InterPro" id="IPR020841">
    <property type="entry name" value="PKS_Beta-ketoAc_synthase_dom"/>
</dbReference>
<protein>
    <recommendedName>
        <fullName evidence="1">Ketosynthase family 3 (KS3) domain-containing protein</fullName>
    </recommendedName>
</protein>
<dbReference type="PANTHER" id="PTHR43775:SF18">
    <property type="entry name" value="ENZYME, PUTATIVE (JCVI)-RELATED"/>
    <property type="match status" value="1"/>
</dbReference>
<dbReference type="SUPFAM" id="SSF53901">
    <property type="entry name" value="Thiolase-like"/>
    <property type="match status" value="1"/>
</dbReference>
<dbReference type="GO" id="GO:0004312">
    <property type="term" value="F:fatty acid synthase activity"/>
    <property type="evidence" value="ECO:0007669"/>
    <property type="project" value="TreeGrafter"/>
</dbReference>
<dbReference type="OrthoDB" id="3672497at2759"/>
<evidence type="ECO:0000259" key="1">
    <source>
        <dbReference type="PROSITE" id="PS52004"/>
    </source>
</evidence>
<dbReference type="STRING" id="930089.W6XIT4"/>
<dbReference type="SMART" id="SM00825">
    <property type="entry name" value="PKS_KS"/>
    <property type="match status" value="1"/>
</dbReference>
<dbReference type="PANTHER" id="PTHR43775">
    <property type="entry name" value="FATTY ACID SYNTHASE"/>
    <property type="match status" value="1"/>
</dbReference>
<dbReference type="GO" id="GO:0006633">
    <property type="term" value="P:fatty acid biosynthetic process"/>
    <property type="evidence" value="ECO:0007669"/>
    <property type="project" value="TreeGrafter"/>
</dbReference>
<dbReference type="InterPro" id="IPR014031">
    <property type="entry name" value="Ketoacyl_synth_C"/>
</dbReference>
<feature type="domain" description="Ketosynthase family 3 (KS3)" evidence="1">
    <location>
        <begin position="1"/>
        <end position="187"/>
    </location>
</feature>
<reference evidence="2 3" key="1">
    <citation type="journal article" date="2013" name="PLoS Genet.">
        <title>Comparative genome structure, secondary metabolite, and effector coding capacity across Cochliobolus pathogens.</title>
        <authorList>
            <person name="Condon B.J."/>
            <person name="Leng Y."/>
            <person name="Wu D."/>
            <person name="Bushley K.E."/>
            <person name="Ohm R.A."/>
            <person name="Otillar R."/>
            <person name="Martin J."/>
            <person name="Schackwitz W."/>
            <person name="Grimwood J."/>
            <person name="MohdZainudin N."/>
            <person name="Xue C."/>
            <person name="Wang R."/>
            <person name="Manning V.A."/>
            <person name="Dhillon B."/>
            <person name="Tu Z.J."/>
            <person name="Steffenson B.J."/>
            <person name="Salamov A."/>
            <person name="Sun H."/>
            <person name="Lowry S."/>
            <person name="LaButti K."/>
            <person name="Han J."/>
            <person name="Copeland A."/>
            <person name="Lindquist E."/>
            <person name="Barry K."/>
            <person name="Schmutz J."/>
            <person name="Baker S.E."/>
            <person name="Ciuffetti L.M."/>
            <person name="Grigoriev I.V."/>
            <person name="Zhong S."/>
            <person name="Turgeon B.G."/>
        </authorList>
    </citation>
    <scope>NUCLEOTIDE SEQUENCE [LARGE SCALE GENOMIC DNA]</scope>
    <source>
        <strain evidence="2 3">26-R-13</strain>
    </source>
</reference>
<dbReference type="Gene3D" id="3.40.47.10">
    <property type="match status" value="1"/>
</dbReference>
<dbReference type="RefSeq" id="XP_007718701.1">
    <property type="nucleotide sequence ID" value="XM_007720511.1"/>
</dbReference>
<evidence type="ECO:0000313" key="3">
    <source>
        <dbReference type="Proteomes" id="UP000053841"/>
    </source>
</evidence>
<evidence type="ECO:0000313" key="2">
    <source>
        <dbReference type="EMBL" id="EUC26992.1"/>
    </source>
</evidence>
<dbReference type="HOGENOM" id="CLU_1447426_0_0_1"/>
<dbReference type="InterPro" id="IPR050091">
    <property type="entry name" value="PKS_NRPS_Biosynth_Enz"/>
</dbReference>
<dbReference type="KEGG" id="bze:COCCADRAFT_10271"/>
<dbReference type="GO" id="GO:0044550">
    <property type="term" value="P:secondary metabolite biosynthetic process"/>
    <property type="evidence" value="ECO:0007669"/>
    <property type="project" value="TreeGrafter"/>
</dbReference>
<organism evidence="2 3">
    <name type="scientific">Cochliobolus carbonum (strain 26-R-13)</name>
    <name type="common">Maize leaf spot fungus</name>
    <name type="synonym">Bipolaris zeicola</name>
    <dbReference type="NCBI Taxonomy" id="930089"/>
    <lineage>
        <taxon>Eukaryota</taxon>
        <taxon>Fungi</taxon>
        <taxon>Dikarya</taxon>
        <taxon>Ascomycota</taxon>
        <taxon>Pezizomycotina</taxon>
        <taxon>Dothideomycetes</taxon>
        <taxon>Pleosporomycetidae</taxon>
        <taxon>Pleosporales</taxon>
        <taxon>Pleosporineae</taxon>
        <taxon>Pleosporaceae</taxon>
        <taxon>Bipolaris</taxon>
    </lineage>
</organism>
<dbReference type="GeneID" id="19142618"/>
<name>W6XIT4_COCC2</name>
<dbReference type="Proteomes" id="UP000053841">
    <property type="component" value="Unassembled WGS sequence"/>
</dbReference>
<dbReference type="eggNOG" id="KOG1202">
    <property type="taxonomic scope" value="Eukaryota"/>
</dbReference>
<dbReference type="PROSITE" id="PS52004">
    <property type="entry name" value="KS3_2"/>
    <property type="match status" value="1"/>
</dbReference>
<gene>
    <name evidence="2" type="ORF">COCCADRAFT_10271</name>
</gene>
<keyword evidence="3" id="KW-1185">Reference proteome</keyword>
<dbReference type="InterPro" id="IPR016039">
    <property type="entry name" value="Thiolase-like"/>
</dbReference>